<dbReference type="OrthoDB" id="9762614at2"/>
<reference evidence="2 3" key="1">
    <citation type="submission" date="2018-10" db="EMBL/GenBank/DDBJ databases">
        <title>Genomic Encyclopedia of Type Strains, Phase IV (KMG-IV): sequencing the most valuable type-strain genomes for metagenomic binning, comparative biology and taxonomic classification.</title>
        <authorList>
            <person name="Goeker M."/>
        </authorList>
    </citation>
    <scope>NUCLEOTIDE SEQUENCE [LARGE SCALE GENOMIC DNA]</scope>
    <source>
        <strain evidence="2 3">DSM 23229</strain>
    </source>
</reference>
<proteinExistence type="predicted"/>
<dbReference type="PIRSF" id="PIRSF006402">
    <property type="entry name" value="UCP006402_thioredoxin"/>
    <property type="match status" value="1"/>
</dbReference>
<dbReference type="PANTHER" id="PTHR42899">
    <property type="entry name" value="SPERMATOGENESIS-ASSOCIATED PROTEIN 20"/>
    <property type="match status" value="1"/>
</dbReference>
<dbReference type="InterPro" id="IPR024705">
    <property type="entry name" value="Ssp411"/>
</dbReference>
<gene>
    <name evidence="2" type="ORF">C7446_3243</name>
</gene>
<comment type="caution">
    <text evidence="2">The sequence shown here is derived from an EMBL/GenBank/DDBJ whole genome shotgun (WGS) entry which is preliminary data.</text>
</comment>
<dbReference type="PANTHER" id="PTHR42899:SF1">
    <property type="entry name" value="SPERMATOGENESIS-ASSOCIATED PROTEIN 20"/>
    <property type="match status" value="1"/>
</dbReference>
<keyword evidence="3" id="KW-1185">Reference proteome</keyword>
<dbReference type="CDD" id="cd02955">
    <property type="entry name" value="SSP411"/>
    <property type="match status" value="1"/>
</dbReference>
<organism evidence="2 3">
    <name type="scientific">Kushneria sinocarnis</name>
    <dbReference type="NCBI Taxonomy" id="595502"/>
    <lineage>
        <taxon>Bacteria</taxon>
        <taxon>Pseudomonadati</taxon>
        <taxon>Pseudomonadota</taxon>
        <taxon>Gammaproteobacteria</taxon>
        <taxon>Oceanospirillales</taxon>
        <taxon>Halomonadaceae</taxon>
        <taxon>Kushneria</taxon>
    </lineage>
</organism>
<evidence type="ECO:0000313" key="2">
    <source>
        <dbReference type="EMBL" id="RKQ95728.1"/>
    </source>
</evidence>
<dbReference type="Pfam" id="PF03190">
    <property type="entry name" value="Thioredox_DsbH"/>
    <property type="match status" value="1"/>
</dbReference>
<dbReference type="GO" id="GO:0005975">
    <property type="term" value="P:carbohydrate metabolic process"/>
    <property type="evidence" value="ECO:0007669"/>
    <property type="project" value="InterPro"/>
</dbReference>
<dbReference type="InterPro" id="IPR012341">
    <property type="entry name" value="6hp_glycosidase-like_sf"/>
</dbReference>
<protein>
    <recommendedName>
        <fullName evidence="1">Spermatogenesis-associated protein 20-like TRX domain-containing protein</fullName>
    </recommendedName>
</protein>
<feature type="domain" description="Spermatogenesis-associated protein 20-like TRX" evidence="1">
    <location>
        <begin position="35"/>
        <end position="187"/>
    </location>
</feature>
<evidence type="ECO:0000259" key="1">
    <source>
        <dbReference type="Pfam" id="PF03190"/>
    </source>
</evidence>
<dbReference type="AlphaFoldDB" id="A0A420WST7"/>
<dbReference type="Gene3D" id="3.40.30.10">
    <property type="entry name" value="Glutaredoxin"/>
    <property type="match status" value="1"/>
</dbReference>
<dbReference type="Gene3D" id="1.50.10.10">
    <property type="match status" value="2"/>
</dbReference>
<dbReference type="Proteomes" id="UP000281975">
    <property type="component" value="Unassembled WGS sequence"/>
</dbReference>
<dbReference type="EMBL" id="RBIN01000012">
    <property type="protein sequence ID" value="RKQ95728.1"/>
    <property type="molecule type" value="Genomic_DNA"/>
</dbReference>
<accession>A0A420WST7</accession>
<dbReference type="RefSeq" id="WP_121174115.1">
    <property type="nucleotide sequence ID" value="NZ_RBIN01000012.1"/>
</dbReference>
<dbReference type="InterPro" id="IPR036249">
    <property type="entry name" value="Thioredoxin-like_sf"/>
</dbReference>
<dbReference type="SUPFAM" id="SSF48208">
    <property type="entry name" value="Six-hairpin glycosidases"/>
    <property type="match status" value="1"/>
</dbReference>
<dbReference type="InterPro" id="IPR004879">
    <property type="entry name" value="Ssp411-like_TRX"/>
</dbReference>
<dbReference type="SUPFAM" id="SSF52833">
    <property type="entry name" value="Thioredoxin-like"/>
    <property type="match status" value="1"/>
</dbReference>
<evidence type="ECO:0000313" key="3">
    <source>
        <dbReference type="Proteomes" id="UP000281975"/>
    </source>
</evidence>
<sequence length="760" mass="85983">MATVEQLHEIRARKREQYSVRTRYTDARGEPVYINHLIGEDSPYLLQHAHNPVDWYPWGSEAFDKASREDKPIFLSIGYSTCHWCHVMEEESFDDEGVAEVLNRHFVPIKVDREQRPDLDEIYMAGVQLMTGRGGWPMSSFLTPEGKPFFGATYFPRDQFLSLLDRVHELWQERREAILGDADRLDQGIRQQLAPSAAAELPEGLIERVTGALLEHADTIHGGFGEAPKFPQEPNLYLLLEEIQRDPRPLAEQPAWPVARHALDAMLGGGIFDQIGGGFHRYATDRAWQVPHFEKMLYNQGQLADLYLWAWQLSGNPEYRRGCEQTLDYLLREMRSPTGGFYSATDADSEGEEGRFFVWRYDELADVLDAEQLTLCEQVYGVTRTGNFEGANVLHLPQSLDRTADRLELSRQALDERLGEVRRRLYDVRAEREAPLRDDKLITEWNGMVIAALARAAQALERHDYLEAATAAADFLWQTHLDETQDRLWRTSLNGVASVTAQLEDYAHLLDGLIALHDATGEQHWRDRARALLAQACRHHRDDQDGGFFTAPAEATGPQLLRSKSLMDNATVSGNSLMLPVLIALYRRTGDPELPPLIEGQIAAFSGRVAQLPLAGPVFLQGLRQWASPTPNDQQHFAEGAIRAVCRSEALDDERQRVMLTLTIQSGWHIRNHADDTPEASRLAIGNPSVWRETHLSWPAPERDPASGELVHAGRVTIELEASRLAAGPLTLELRLQPCTGRECLPVERREFVLHRVEHG</sequence>
<dbReference type="InterPro" id="IPR008928">
    <property type="entry name" value="6-hairpin_glycosidase_sf"/>
</dbReference>
<name>A0A420WST7_9GAMM</name>